<keyword evidence="9" id="KW-1185">Reference proteome</keyword>
<evidence type="ECO:0000256" key="4">
    <source>
        <dbReference type="ARBA" id="ARBA00022833"/>
    </source>
</evidence>
<dbReference type="PANTHER" id="PTHR46174:SF1">
    <property type="entry name" value="CXXC-TYPE ZINC FINGER PROTEIN 1"/>
    <property type="match status" value="1"/>
</dbReference>
<dbReference type="Pfam" id="PF00628">
    <property type="entry name" value="PHD"/>
    <property type="match status" value="1"/>
</dbReference>
<dbReference type="Gene3D" id="3.30.40.10">
    <property type="entry name" value="Zinc/RING finger domain, C3HC4 (zinc finger)"/>
    <property type="match status" value="1"/>
</dbReference>
<dbReference type="GeneID" id="37269900"/>
<dbReference type="EMBL" id="KZ819292">
    <property type="protein sequence ID" value="PWN98234.1"/>
    <property type="molecule type" value="Genomic_DNA"/>
</dbReference>
<evidence type="ECO:0000313" key="8">
    <source>
        <dbReference type="EMBL" id="PWN98234.1"/>
    </source>
</evidence>
<keyword evidence="5" id="KW-0539">Nucleus</keyword>
<gene>
    <name evidence="8" type="ORF">FA09DRAFT_329848</name>
</gene>
<dbReference type="InterPro" id="IPR019787">
    <property type="entry name" value="Znf_PHD-finger"/>
</dbReference>
<keyword evidence="2" id="KW-0479">Metal-binding</keyword>
<dbReference type="InterPro" id="IPR011011">
    <property type="entry name" value="Znf_FYVE_PHD"/>
</dbReference>
<evidence type="ECO:0000256" key="2">
    <source>
        <dbReference type="ARBA" id="ARBA00022723"/>
    </source>
</evidence>
<dbReference type="InterPro" id="IPR001965">
    <property type="entry name" value="Znf_PHD"/>
</dbReference>
<sequence>MMIACDHCDEWYHTSCVGMAEADALLIDLYVCAACEAKVPERTTWKPKCLNATCEQAAMPPLSRYCSQACGILTAAARIARSKAGGKNGSRATAERLLGRIAKAARRTDGVCVWSVDAQAAEEWTRRFRSTNDAAPVFGGDSTAEEVGSHRARLQRQRAALDTRLARLDTRLAFLRLAGERVAKLPPLALDETVVSRAPKSKKKSSSAAQDESTKAAPQRCGYDERLHWDDDVFARWAASSDAQAMLQGSAELDGHLVSPGDDAEDEDADAVDAPTVCGAAKRKCRKHGDWLTVRDADMQVEREILVSPSCLALRLVRHS</sequence>
<evidence type="ECO:0000256" key="1">
    <source>
        <dbReference type="ARBA" id="ARBA00004123"/>
    </source>
</evidence>
<name>A0A316ZB34_9BASI</name>
<dbReference type="Proteomes" id="UP000245946">
    <property type="component" value="Unassembled WGS sequence"/>
</dbReference>
<evidence type="ECO:0000256" key="6">
    <source>
        <dbReference type="SAM" id="MobiDB-lite"/>
    </source>
</evidence>
<dbReference type="AlphaFoldDB" id="A0A316ZB34"/>
<evidence type="ECO:0000259" key="7">
    <source>
        <dbReference type="SMART" id="SM00249"/>
    </source>
</evidence>
<dbReference type="GO" id="GO:0008270">
    <property type="term" value="F:zinc ion binding"/>
    <property type="evidence" value="ECO:0007669"/>
    <property type="project" value="UniProtKB-KW"/>
</dbReference>
<accession>A0A316ZB34</accession>
<dbReference type="RefSeq" id="XP_025598513.1">
    <property type="nucleotide sequence ID" value="XM_025742356.1"/>
</dbReference>
<dbReference type="SUPFAM" id="SSF57903">
    <property type="entry name" value="FYVE/PHD zinc finger"/>
    <property type="match status" value="1"/>
</dbReference>
<protein>
    <recommendedName>
        <fullName evidence="7">Zinc finger PHD-type domain-containing protein</fullName>
    </recommendedName>
</protein>
<keyword evidence="4" id="KW-0862">Zinc</keyword>
<evidence type="ECO:0000256" key="3">
    <source>
        <dbReference type="ARBA" id="ARBA00022771"/>
    </source>
</evidence>
<dbReference type="OrthoDB" id="436852at2759"/>
<evidence type="ECO:0000313" key="9">
    <source>
        <dbReference type="Proteomes" id="UP000245946"/>
    </source>
</evidence>
<dbReference type="InterPro" id="IPR037869">
    <property type="entry name" value="Spp1/CFP1"/>
</dbReference>
<evidence type="ECO:0000256" key="5">
    <source>
        <dbReference type="ARBA" id="ARBA00023242"/>
    </source>
</evidence>
<keyword evidence="3" id="KW-0863">Zinc-finger</keyword>
<dbReference type="GO" id="GO:0045893">
    <property type="term" value="P:positive regulation of DNA-templated transcription"/>
    <property type="evidence" value="ECO:0007669"/>
    <property type="project" value="TreeGrafter"/>
</dbReference>
<reference evidence="8 9" key="1">
    <citation type="journal article" date="2018" name="Mol. Biol. Evol.">
        <title>Broad Genomic Sampling Reveals a Smut Pathogenic Ancestry of the Fungal Clade Ustilaginomycotina.</title>
        <authorList>
            <person name="Kijpornyongpan T."/>
            <person name="Mondo S.J."/>
            <person name="Barry K."/>
            <person name="Sandor L."/>
            <person name="Lee J."/>
            <person name="Lipzen A."/>
            <person name="Pangilinan J."/>
            <person name="LaButti K."/>
            <person name="Hainaut M."/>
            <person name="Henrissat B."/>
            <person name="Grigoriev I.V."/>
            <person name="Spatafora J.W."/>
            <person name="Aime M.C."/>
        </authorList>
    </citation>
    <scope>NUCLEOTIDE SEQUENCE [LARGE SCALE GENOMIC DNA]</scope>
    <source>
        <strain evidence="8 9">MCA 4186</strain>
    </source>
</reference>
<dbReference type="PANTHER" id="PTHR46174">
    <property type="entry name" value="CXXC-TYPE ZINC FINGER PROTEIN 1"/>
    <property type="match status" value="1"/>
</dbReference>
<organism evidence="8 9">
    <name type="scientific">Tilletiopsis washingtonensis</name>
    <dbReference type="NCBI Taxonomy" id="58919"/>
    <lineage>
        <taxon>Eukaryota</taxon>
        <taxon>Fungi</taxon>
        <taxon>Dikarya</taxon>
        <taxon>Basidiomycota</taxon>
        <taxon>Ustilaginomycotina</taxon>
        <taxon>Exobasidiomycetes</taxon>
        <taxon>Entylomatales</taxon>
        <taxon>Entylomatales incertae sedis</taxon>
        <taxon>Tilletiopsis</taxon>
    </lineage>
</organism>
<dbReference type="SMART" id="SM00249">
    <property type="entry name" value="PHD"/>
    <property type="match status" value="1"/>
</dbReference>
<feature type="domain" description="Zinc finger PHD-type" evidence="7">
    <location>
        <begin position="2"/>
        <end position="36"/>
    </location>
</feature>
<proteinExistence type="predicted"/>
<dbReference type="InterPro" id="IPR013083">
    <property type="entry name" value="Znf_RING/FYVE/PHD"/>
</dbReference>
<dbReference type="GO" id="GO:0048188">
    <property type="term" value="C:Set1C/COMPASS complex"/>
    <property type="evidence" value="ECO:0007669"/>
    <property type="project" value="InterPro"/>
</dbReference>
<feature type="region of interest" description="Disordered" evidence="6">
    <location>
        <begin position="194"/>
        <end position="219"/>
    </location>
</feature>
<comment type="subcellular location">
    <subcellularLocation>
        <location evidence="1">Nucleus</location>
    </subcellularLocation>
</comment>
<dbReference type="STRING" id="58919.A0A316ZB34"/>